<proteinExistence type="predicted"/>
<organism evidence="1 2">
    <name type="scientific">Aliicoccus persicus</name>
    <dbReference type="NCBI Taxonomy" id="930138"/>
    <lineage>
        <taxon>Bacteria</taxon>
        <taxon>Bacillati</taxon>
        <taxon>Bacillota</taxon>
        <taxon>Bacilli</taxon>
        <taxon>Bacillales</taxon>
        <taxon>Staphylococcaceae</taxon>
        <taxon>Aliicoccus</taxon>
    </lineage>
</organism>
<dbReference type="PANTHER" id="PTHR31270:SF1">
    <property type="entry name" value="GLUTAMINYL-PEPTIDE CYCLOTRANSFERASE"/>
    <property type="match status" value="1"/>
</dbReference>
<dbReference type="InterPro" id="IPR011044">
    <property type="entry name" value="Quino_amine_DH_bsu"/>
</dbReference>
<dbReference type="SUPFAM" id="SSF50969">
    <property type="entry name" value="YVTN repeat-like/Quinoprotein amine dehydrogenase"/>
    <property type="match status" value="1"/>
</dbReference>
<dbReference type="InterPro" id="IPR007788">
    <property type="entry name" value="QCT"/>
</dbReference>
<name>A0A921B5S0_9STAP</name>
<dbReference type="Pfam" id="PF05096">
    <property type="entry name" value="Glu_cyclase_2"/>
    <property type="match status" value="1"/>
</dbReference>
<reference evidence="1" key="1">
    <citation type="journal article" date="2021" name="PeerJ">
        <title>Extensive microbial diversity within the chicken gut microbiome revealed by metagenomics and culture.</title>
        <authorList>
            <person name="Gilroy R."/>
            <person name="Ravi A."/>
            <person name="Getino M."/>
            <person name="Pursley I."/>
            <person name="Horton D.L."/>
            <person name="Alikhan N.F."/>
            <person name="Baker D."/>
            <person name="Gharbi K."/>
            <person name="Hall N."/>
            <person name="Watson M."/>
            <person name="Adriaenssens E.M."/>
            <person name="Foster-Nyarko E."/>
            <person name="Jarju S."/>
            <person name="Secka A."/>
            <person name="Antonio M."/>
            <person name="Oren A."/>
            <person name="Chaudhuri R.R."/>
            <person name="La Ragione R."/>
            <person name="Hildebrand F."/>
            <person name="Pallen M.J."/>
        </authorList>
    </citation>
    <scope>NUCLEOTIDE SEQUENCE</scope>
    <source>
        <strain evidence="1">6019</strain>
    </source>
</reference>
<dbReference type="EMBL" id="DYYI01000014">
    <property type="protein sequence ID" value="HJE19028.1"/>
    <property type="molecule type" value="Genomic_DNA"/>
</dbReference>
<evidence type="ECO:0000313" key="2">
    <source>
        <dbReference type="Proteomes" id="UP000763505"/>
    </source>
</evidence>
<sequence>MIDLLWTLVVSLFAGAGDVDIVSADEDVNSDAGAGSSVTLIDTYPIEEELFVQGLEIDDNGRVLLSTGLYGDSRIGYLDVDKGTFDEVDRLDSEYFGEGVTVTPSGVMQLTWKEETLFVRDVESLEVVDTMSYEDEGWGLAYDEHADGVWMSDGSNTIKLRDLDTFDVLDEIETEYENINELEFVDGFLYANIWLSYDLIKIDVSQGEVVEVYDLEEIVYSIDMDEDELAQMDTLNGIAHIEDDEFYLAGKNYPYLYRVKIE</sequence>
<dbReference type="PANTHER" id="PTHR31270">
    <property type="entry name" value="GLUTAMINYL-PEPTIDE CYCLOTRANSFERASE"/>
    <property type="match status" value="1"/>
</dbReference>
<reference evidence="1" key="2">
    <citation type="submission" date="2021-09" db="EMBL/GenBank/DDBJ databases">
        <authorList>
            <person name="Gilroy R."/>
        </authorList>
    </citation>
    <scope>NUCLEOTIDE SEQUENCE</scope>
    <source>
        <strain evidence="1">6019</strain>
    </source>
</reference>
<gene>
    <name evidence="1" type="ORF">K8V35_01570</name>
</gene>
<dbReference type="Proteomes" id="UP000763505">
    <property type="component" value="Unassembled WGS sequence"/>
</dbReference>
<evidence type="ECO:0000313" key="1">
    <source>
        <dbReference type="EMBL" id="HJE19028.1"/>
    </source>
</evidence>
<dbReference type="InterPro" id="IPR015943">
    <property type="entry name" value="WD40/YVTN_repeat-like_dom_sf"/>
</dbReference>
<dbReference type="AlphaFoldDB" id="A0A921B5S0"/>
<dbReference type="Gene3D" id="2.130.10.10">
    <property type="entry name" value="YVTN repeat-like/Quinoprotein amine dehydrogenase"/>
    <property type="match status" value="1"/>
</dbReference>
<comment type="caution">
    <text evidence="1">The sequence shown here is derived from an EMBL/GenBank/DDBJ whole genome shotgun (WGS) entry which is preliminary data.</text>
</comment>
<dbReference type="GO" id="GO:0016603">
    <property type="term" value="F:glutaminyl-peptide cyclotransferase activity"/>
    <property type="evidence" value="ECO:0007669"/>
    <property type="project" value="InterPro"/>
</dbReference>
<protein>
    <submittedName>
        <fullName evidence="1">Glutaminyl-peptide cyclotransferase</fullName>
    </submittedName>
</protein>
<accession>A0A921B5S0</accession>